<gene>
    <name evidence="2" type="ORF">SLEP1_g42499</name>
</gene>
<evidence type="ECO:0000313" key="2">
    <source>
        <dbReference type="EMBL" id="GKV34078.1"/>
    </source>
</evidence>
<sequence length="78" mass="8366">MSSEETLSIGDSEEVRALEYGDVGMTSESSDLERTKEGVGGSEIVGVEGEGIPITILEVRGRNEGCYDYKADIVSEAY</sequence>
<dbReference type="Proteomes" id="UP001054252">
    <property type="component" value="Unassembled WGS sequence"/>
</dbReference>
<evidence type="ECO:0000256" key="1">
    <source>
        <dbReference type="SAM" id="MobiDB-lite"/>
    </source>
</evidence>
<reference evidence="2 3" key="1">
    <citation type="journal article" date="2021" name="Commun. Biol.">
        <title>The genome of Shorea leprosula (Dipterocarpaceae) highlights the ecological relevance of drought in aseasonal tropical rainforests.</title>
        <authorList>
            <person name="Ng K.K.S."/>
            <person name="Kobayashi M.J."/>
            <person name="Fawcett J.A."/>
            <person name="Hatakeyama M."/>
            <person name="Paape T."/>
            <person name="Ng C.H."/>
            <person name="Ang C.C."/>
            <person name="Tnah L.H."/>
            <person name="Lee C.T."/>
            <person name="Nishiyama T."/>
            <person name="Sese J."/>
            <person name="O'Brien M.J."/>
            <person name="Copetti D."/>
            <person name="Mohd Noor M.I."/>
            <person name="Ong R.C."/>
            <person name="Putra M."/>
            <person name="Sireger I.Z."/>
            <person name="Indrioko S."/>
            <person name="Kosugi Y."/>
            <person name="Izuno A."/>
            <person name="Isagi Y."/>
            <person name="Lee S.L."/>
            <person name="Shimizu K.K."/>
        </authorList>
    </citation>
    <scope>NUCLEOTIDE SEQUENCE [LARGE SCALE GENOMIC DNA]</scope>
    <source>
        <strain evidence="2">214</strain>
    </source>
</reference>
<evidence type="ECO:0000313" key="3">
    <source>
        <dbReference type="Proteomes" id="UP001054252"/>
    </source>
</evidence>
<protein>
    <submittedName>
        <fullName evidence="2">Uncharacterized protein</fullName>
    </submittedName>
</protein>
<organism evidence="2 3">
    <name type="scientific">Rubroshorea leprosula</name>
    <dbReference type="NCBI Taxonomy" id="152421"/>
    <lineage>
        <taxon>Eukaryota</taxon>
        <taxon>Viridiplantae</taxon>
        <taxon>Streptophyta</taxon>
        <taxon>Embryophyta</taxon>
        <taxon>Tracheophyta</taxon>
        <taxon>Spermatophyta</taxon>
        <taxon>Magnoliopsida</taxon>
        <taxon>eudicotyledons</taxon>
        <taxon>Gunneridae</taxon>
        <taxon>Pentapetalae</taxon>
        <taxon>rosids</taxon>
        <taxon>malvids</taxon>
        <taxon>Malvales</taxon>
        <taxon>Dipterocarpaceae</taxon>
        <taxon>Rubroshorea</taxon>
    </lineage>
</organism>
<proteinExistence type="predicted"/>
<dbReference type="AlphaFoldDB" id="A0AAV5LA21"/>
<name>A0AAV5LA21_9ROSI</name>
<keyword evidence="3" id="KW-1185">Reference proteome</keyword>
<accession>A0AAV5LA21</accession>
<feature type="region of interest" description="Disordered" evidence="1">
    <location>
        <begin position="20"/>
        <end position="43"/>
    </location>
</feature>
<dbReference type="EMBL" id="BPVZ01000103">
    <property type="protein sequence ID" value="GKV34078.1"/>
    <property type="molecule type" value="Genomic_DNA"/>
</dbReference>
<comment type="caution">
    <text evidence="2">The sequence shown here is derived from an EMBL/GenBank/DDBJ whole genome shotgun (WGS) entry which is preliminary data.</text>
</comment>